<reference evidence="7" key="1">
    <citation type="submission" date="2023-01" db="EMBL/GenBank/DDBJ databases">
        <title>Oxazolidinone resistance genes in florfenicol resistant enterococci from beef cattle and veal calves at slaughter.</title>
        <authorList>
            <person name="Biggel M."/>
        </authorList>
    </citation>
    <scope>NUCLEOTIDE SEQUENCE</scope>
    <source>
        <strain evidence="7">K204-1</strain>
    </source>
</reference>
<evidence type="ECO:0000256" key="3">
    <source>
        <dbReference type="ARBA" id="ARBA00022989"/>
    </source>
</evidence>
<evidence type="ECO:0000313" key="7">
    <source>
        <dbReference type="EMBL" id="WCG23426.1"/>
    </source>
</evidence>
<keyword evidence="2 5" id="KW-0812">Transmembrane</keyword>
<dbReference type="InterPro" id="IPR013525">
    <property type="entry name" value="ABC2_TM"/>
</dbReference>
<evidence type="ECO:0000256" key="1">
    <source>
        <dbReference type="ARBA" id="ARBA00004141"/>
    </source>
</evidence>
<name>A0AAE9XJJ5_9ENTE</name>
<dbReference type="PANTHER" id="PTHR43027:SF2">
    <property type="entry name" value="TRANSPORT PERMEASE PROTEIN"/>
    <property type="match status" value="1"/>
</dbReference>
<feature type="transmembrane region" description="Helical" evidence="5">
    <location>
        <begin position="161"/>
        <end position="183"/>
    </location>
</feature>
<dbReference type="Pfam" id="PF01061">
    <property type="entry name" value="ABC2_membrane"/>
    <property type="match status" value="1"/>
</dbReference>
<feature type="transmembrane region" description="Helical" evidence="5">
    <location>
        <begin position="220"/>
        <end position="239"/>
    </location>
</feature>
<feature type="transmembrane region" description="Helical" evidence="5">
    <location>
        <begin position="128"/>
        <end position="154"/>
    </location>
</feature>
<dbReference type="EMBL" id="CP116507">
    <property type="protein sequence ID" value="WCG23426.1"/>
    <property type="molecule type" value="Genomic_DNA"/>
</dbReference>
<feature type="transmembrane region" description="Helical" evidence="5">
    <location>
        <begin position="94"/>
        <end position="116"/>
    </location>
</feature>
<comment type="subcellular location">
    <subcellularLocation>
        <location evidence="1">Membrane</location>
        <topology evidence="1">Multi-pass membrane protein</topology>
    </subcellularLocation>
</comment>
<protein>
    <submittedName>
        <fullName evidence="7">ABC transporter permease</fullName>
    </submittedName>
</protein>
<dbReference type="InterPro" id="IPR052902">
    <property type="entry name" value="ABC-2_transporter"/>
</dbReference>
<sequence length="250" mass="29020">MKNILLCLKIQFRIPISLFFSLFFPVLMMILMVSSYGNFSIGNNYHFIDKYFFISSGIGLIPLCLISLPIWIGESLGHNVYLRLKYFRVNVTKFISAEIISFFLLSMCSLLINFLIAKFIFGLHIPKIIYLLSSFLHISFVVIMMLTVGVLMALLVKNTKVLLPLGMTLLFFIYMICGVFITYSELPKFIKKIGDYFPVKYMMNDLFKVWSEEQLIDSRLLVLTSIYLVVIVFIITILLRDTLKRKNLSF</sequence>
<dbReference type="PANTHER" id="PTHR43027">
    <property type="entry name" value="DOXORUBICIN RESISTANCE ABC TRANSPORTER PERMEASE PROTEIN DRRC-RELATED"/>
    <property type="match status" value="1"/>
</dbReference>
<keyword evidence="3 5" id="KW-1133">Transmembrane helix</keyword>
<organism evidence="7 8">
    <name type="scientific">Vagococcus lutrae</name>
    <dbReference type="NCBI Taxonomy" id="81947"/>
    <lineage>
        <taxon>Bacteria</taxon>
        <taxon>Bacillati</taxon>
        <taxon>Bacillota</taxon>
        <taxon>Bacilli</taxon>
        <taxon>Lactobacillales</taxon>
        <taxon>Enterococcaceae</taxon>
        <taxon>Vagococcus</taxon>
    </lineage>
</organism>
<feature type="domain" description="ABC-2 type transporter transmembrane" evidence="6">
    <location>
        <begin position="9"/>
        <end position="204"/>
    </location>
</feature>
<dbReference type="Proteomes" id="UP001179600">
    <property type="component" value="Chromosome"/>
</dbReference>
<gene>
    <name evidence="7" type="ORF">PML95_04080</name>
</gene>
<feature type="transmembrane region" description="Helical" evidence="5">
    <location>
        <begin position="51"/>
        <end position="73"/>
    </location>
</feature>
<dbReference type="GO" id="GO:0016020">
    <property type="term" value="C:membrane"/>
    <property type="evidence" value="ECO:0007669"/>
    <property type="project" value="UniProtKB-SubCell"/>
</dbReference>
<evidence type="ECO:0000256" key="2">
    <source>
        <dbReference type="ARBA" id="ARBA00022692"/>
    </source>
</evidence>
<accession>A0AAE9XJJ5</accession>
<evidence type="ECO:0000256" key="5">
    <source>
        <dbReference type="SAM" id="Phobius"/>
    </source>
</evidence>
<dbReference type="AlphaFoldDB" id="A0AAE9XJJ5"/>
<proteinExistence type="predicted"/>
<dbReference type="GO" id="GO:0140359">
    <property type="term" value="F:ABC-type transporter activity"/>
    <property type="evidence" value="ECO:0007669"/>
    <property type="project" value="InterPro"/>
</dbReference>
<dbReference type="RefSeq" id="WP_272158189.1">
    <property type="nucleotide sequence ID" value="NZ_CP116503.1"/>
</dbReference>
<evidence type="ECO:0000256" key="4">
    <source>
        <dbReference type="ARBA" id="ARBA00023136"/>
    </source>
</evidence>
<keyword evidence="4 5" id="KW-0472">Membrane</keyword>
<feature type="transmembrane region" description="Helical" evidence="5">
    <location>
        <begin position="12"/>
        <end position="31"/>
    </location>
</feature>
<evidence type="ECO:0000259" key="6">
    <source>
        <dbReference type="Pfam" id="PF01061"/>
    </source>
</evidence>
<evidence type="ECO:0000313" key="8">
    <source>
        <dbReference type="Proteomes" id="UP001179600"/>
    </source>
</evidence>